<organism evidence="2 3">
    <name type="scientific">Cotesia glomerata</name>
    <name type="common">Lepidopteran parasitic wasp</name>
    <name type="synonym">Apanteles glomeratus</name>
    <dbReference type="NCBI Taxonomy" id="32391"/>
    <lineage>
        <taxon>Eukaryota</taxon>
        <taxon>Metazoa</taxon>
        <taxon>Ecdysozoa</taxon>
        <taxon>Arthropoda</taxon>
        <taxon>Hexapoda</taxon>
        <taxon>Insecta</taxon>
        <taxon>Pterygota</taxon>
        <taxon>Neoptera</taxon>
        <taxon>Endopterygota</taxon>
        <taxon>Hymenoptera</taxon>
        <taxon>Apocrita</taxon>
        <taxon>Ichneumonoidea</taxon>
        <taxon>Braconidae</taxon>
        <taxon>Microgastrinae</taxon>
        <taxon>Cotesia</taxon>
    </lineage>
</organism>
<keyword evidence="3" id="KW-1185">Reference proteome</keyword>
<comment type="caution">
    <text evidence="2">The sequence shown here is derived from an EMBL/GenBank/DDBJ whole genome shotgun (WGS) entry which is preliminary data.</text>
</comment>
<reference evidence="2 3" key="1">
    <citation type="journal article" date="2021" name="J. Hered.">
        <title>A chromosome-level genome assembly of the parasitoid wasp, Cotesia glomerata (Hymenoptera: Braconidae).</title>
        <authorList>
            <person name="Pinto B.J."/>
            <person name="Weis J.J."/>
            <person name="Gamble T."/>
            <person name="Ode P.J."/>
            <person name="Paul R."/>
            <person name="Zaspel J.M."/>
        </authorList>
    </citation>
    <scope>NUCLEOTIDE SEQUENCE [LARGE SCALE GENOMIC DNA]</scope>
    <source>
        <strain evidence="2">CgM1</strain>
    </source>
</reference>
<gene>
    <name evidence="2" type="ORF">KQX54_013786</name>
</gene>
<protein>
    <submittedName>
        <fullName evidence="2">Uncharacterized protein</fullName>
    </submittedName>
</protein>
<dbReference type="EMBL" id="JAHXZJ010002609">
    <property type="protein sequence ID" value="KAH0540166.1"/>
    <property type="molecule type" value="Genomic_DNA"/>
</dbReference>
<accession>A0AAV7HJH0</accession>
<dbReference type="Proteomes" id="UP000826195">
    <property type="component" value="Unassembled WGS sequence"/>
</dbReference>
<proteinExistence type="predicted"/>
<evidence type="ECO:0000256" key="1">
    <source>
        <dbReference type="SAM" id="MobiDB-lite"/>
    </source>
</evidence>
<feature type="region of interest" description="Disordered" evidence="1">
    <location>
        <begin position="13"/>
        <end position="45"/>
    </location>
</feature>
<sequence>MFADVEITELLADNPPRITVTKDEHSQGTGKPQTQTQSEKDSENVVQPLKKLGNATPNQNENVNLILLSLTKKIKLLRSEAANNTIKLEKRIATAQESNLSAISGLKEELENIETAWDSNRQELQSKQLVLEAEIATSPEIARKS</sequence>
<feature type="compositionally biased region" description="Polar residues" evidence="1">
    <location>
        <begin position="27"/>
        <end position="37"/>
    </location>
</feature>
<evidence type="ECO:0000313" key="2">
    <source>
        <dbReference type="EMBL" id="KAH0540166.1"/>
    </source>
</evidence>
<evidence type="ECO:0000313" key="3">
    <source>
        <dbReference type="Proteomes" id="UP000826195"/>
    </source>
</evidence>
<name>A0AAV7HJH0_COTGL</name>
<dbReference type="AlphaFoldDB" id="A0AAV7HJH0"/>